<organism evidence="3 4">
    <name type="scientific">Paenibacillus borealis</name>
    <dbReference type="NCBI Taxonomy" id="160799"/>
    <lineage>
        <taxon>Bacteria</taxon>
        <taxon>Bacillati</taxon>
        <taxon>Bacillota</taxon>
        <taxon>Bacilli</taxon>
        <taxon>Bacillales</taxon>
        <taxon>Paenibacillaceae</taxon>
        <taxon>Paenibacillus</taxon>
    </lineage>
</organism>
<dbReference type="InterPro" id="IPR052558">
    <property type="entry name" value="Siderophore_Hydrolase_D"/>
</dbReference>
<evidence type="ECO:0000256" key="2">
    <source>
        <dbReference type="ARBA" id="ARBA00022801"/>
    </source>
</evidence>
<dbReference type="Proteomes" id="UP000029518">
    <property type="component" value="Chromosome"/>
</dbReference>
<dbReference type="KEGG" id="pbd:PBOR_22450"/>
<evidence type="ECO:0000256" key="1">
    <source>
        <dbReference type="ARBA" id="ARBA00005622"/>
    </source>
</evidence>
<dbReference type="AlphaFoldDB" id="A0A089LJS6"/>
<evidence type="ECO:0000313" key="4">
    <source>
        <dbReference type="Proteomes" id="UP000029518"/>
    </source>
</evidence>
<comment type="similarity">
    <text evidence="1">Belongs to the esterase D family.</text>
</comment>
<evidence type="ECO:0000313" key="3">
    <source>
        <dbReference type="EMBL" id="AIQ59398.1"/>
    </source>
</evidence>
<dbReference type="EMBL" id="CP009285">
    <property type="protein sequence ID" value="AIQ59398.1"/>
    <property type="molecule type" value="Genomic_DNA"/>
</dbReference>
<accession>A0A089LJS6</accession>
<dbReference type="Gene3D" id="3.40.50.1820">
    <property type="entry name" value="alpha/beta hydrolase"/>
    <property type="match status" value="1"/>
</dbReference>
<reference evidence="3" key="1">
    <citation type="submission" date="2014-08" db="EMBL/GenBank/DDBJ databases">
        <title>Comparative genomics of the Paenibacillus odorifer group.</title>
        <authorList>
            <person name="den Bakker H.C."/>
            <person name="Tsai Y.-C.Y.-C."/>
            <person name="Martin N."/>
            <person name="Korlach J."/>
            <person name="Wiedmann M."/>
        </authorList>
    </citation>
    <scope>NUCLEOTIDE SEQUENCE [LARGE SCALE GENOMIC DNA]</scope>
    <source>
        <strain evidence="3">DSM 13188</strain>
    </source>
</reference>
<dbReference type="Pfam" id="PF00756">
    <property type="entry name" value="Esterase"/>
    <property type="match status" value="1"/>
</dbReference>
<proteinExistence type="inferred from homology"/>
<sequence length="270" mass="29999">MSTTRELSYPHLGCEEHVIYAGARRLEYRILISHPSGEAPPEGYPVIYALDGHAVFHTLAESARLQTRKPHGYDPVVVVGIGYPSGEPFDMKRRCYDFTMPAEEEQLPKRPDGSQWPESGGADSFLDTLQKEIMPLVSGLFPVDTRRQALFGHSLGGLFVLHALFNRPELVTHYAAGSPSVWWNDYALYSELEQFAAAYPAMNLQRKLMITIGAEELEHMVEDAAKLPGLLAPLAEHGLQTSLNEFAGESHVSVLPAALSRLLRFALEKE</sequence>
<dbReference type="PANTHER" id="PTHR40841">
    <property type="entry name" value="SIDEROPHORE TRIACETYLFUSARININE C ESTERASE"/>
    <property type="match status" value="1"/>
</dbReference>
<dbReference type="OrthoDB" id="9784036at2"/>
<name>A0A089LJS6_PAEBO</name>
<keyword evidence="4" id="KW-1185">Reference proteome</keyword>
<dbReference type="PANTHER" id="PTHR40841:SF2">
    <property type="entry name" value="SIDEROPHORE-DEGRADING ESTERASE (EUROFUNG)"/>
    <property type="match status" value="1"/>
</dbReference>
<gene>
    <name evidence="3" type="ORF">PBOR_22450</name>
</gene>
<dbReference type="InterPro" id="IPR029058">
    <property type="entry name" value="AB_hydrolase_fold"/>
</dbReference>
<dbReference type="GO" id="GO:0016788">
    <property type="term" value="F:hydrolase activity, acting on ester bonds"/>
    <property type="evidence" value="ECO:0007669"/>
    <property type="project" value="TreeGrafter"/>
</dbReference>
<dbReference type="HOGENOM" id="CLU_039834_3_0_9"/>
<dbReference type="RefSeq" id="WP_052429590.1">
    <property type="nucleotide sequence ID" value="NZ_CP009285.1"/>
</dbReference>
<keyword evidence="2 3" id="KW-0378">Hydrolase</keyword>
<protein>
    <submittedName>
        <fullName evidence="3">Alpha/beta hydrolase</fullName>
    </submittedName>
</protein>
<dbReference type="InterPro" id="IPR000801">
    <property type="entry name" value="Esterase-like"/>
</dbReference>
<dbReference type="SUPFAM" id="SSF53474">
    <property type="entry name" value="alpha/beta-Hydrolases"/>
    <property type="match status" value="1"/>
</dbReference>